<accession>A0A3M7SXI5</accession>
<dbReference type="EMBL" id="REGN01000642">
    <property type="protein sequence ID" value="RNA40456.1"/>
    <property type="molecule type" value="Genomic_DNA"/>
</dbReference>
<gene>
    <name evidence="1" type="ORF">BpHYR1_013676</name>
</gene>
<protein>
    <submittedName>
        <fullName evidence="1">Uncharacterized protein</fullName>
    </submittedName>
</protein>
<sequence length="113" mass="13586">MFFILLGRAIFKSIRVLEMTFVLRLVSSNSILKIEMSFKRSWIIEFRNLLHPWLRNCRSVIPTDHFSIQRYILKFINNFGPDFEPMTKEIQNNIKIYQKNPICVDIECNYLII</sequence>
<evidence type="ECO:0000313" key="1">
    <source>
        <dbReference type="EMBL" id="RNA40456.1"/>
    </source>
</evidence>
<dbReference type="Proteomes" id="UP000276133">
    <property type="component" value="Unassembled WGS sequence"/>
</dbReference>
<reference evidence="1 2" key="1">
    <citation type="journal article" date="2018" name="Sci. Rep.">
        <title>Genomic signatures of local adaptation to the degree of environmental predictability in rotifers.</title>
        <authorList>
            <person name="Franch-Gras L."/>
            <person name="Hahn C."/>
            <person name="Garcia-Roger E.M."/>
            <person name="Carmona M.J."/>
            <person name="Serra M."/>
            <person name="Gomez A."/>
        </authorList>
    </citation>
    <scope>NUCLEOTIDE SEQUENCE [LARGE SCALE GENOMIC DNA]</scope>
    <source>
        <strain evidence="1">HYR1</strain>
    </source>
</reference>
<proteinExistence type="predicted"/>
<dbReference type="AlphaFoldDB" id="A0A3M7SXI5"/>
<comment type="caution">
    <text evidence="1">The sequence shown here is derived from an EMBL/GenBank/DDBJ whole genome shotgun (WGS) entry which is preliminary data.</text>
</comment>
<evidence type="ECO:0000313" key="2">
    <source>
        <dbReference type="Proteomes" id="UP000276133"/>
    </source>
</evidence>
<name>A0A3M7SXI5_BRAPC</name>
<keyword evidence="2" id="KW-1185">Reference proteome</keyword>
<organism evidence="1 2">
    <name type="scientific">Brachionus plicatilis</name>
    <name type="common">Marine rotifer</name>
    <name type="synonym">Brachionus muelleri</name>
    <dbReference type="NCBI Taxonomy" id="10195"/>
    <lineage>
        <taxon>Eukaryota</taxon>
        <taxon>Metazoa</taxon>
        <taxon>Spiralia</taxon>
        <taxon>Gnathifera</taxon>
        <taxon>Rotifera</taxon>
        <taxon>Eurotatoria</taxon>
        <taxon>Monogononta</taxon>
        <taxon>Pseudotrocha</taxon>
        <taxon>Ploima</taxon>
        <taxon>Brachionidae</taxon>
        <taxon>Brachionus</taxon>
    </lineage>
</organism>